<feature type="transmembrane region" description="Helical" evidence="7">
    <location>
        <begin position="123"/>
        <end position="145"/>
    </location>
</feature>
<keyword evidence="4 7" id="KW-1133">Transmembrane helix</keyword>
<dbReference type="Proteomes" id="UP000002068">
    <property type="component" value="Chromosome"/>
</dbReference>
<comment type="subcellular location">
    <subcellularLocation>
        <location evidence="1">Cell membrane</location>
        <topology evidence="1">Multi-pass membrane protein</topology>
    </subcellularLocation>
</comment>
<keyword evidence="2" id="KW-1003">Cell membrane</keyword>
<feature type="transmembrane region" description="Helical" evidence="7">
    <location>
        <begin position="235"/>
        <end position="260"/>
    </location>
</feature>
<name>A0A0H3N028_CLODC</name>
<dbReference type="KEGG" id="cdc:CD196_0457"/>
<dbReference type="EMBL" id="FN538970">
    <property type="protein sequence ID" value="CBA60892.1"/>
    <property type="molecule type" value="Genomic_DNA"/>
</dbReference>
<accession>A0A0H3N028</accession>
<evidence type="ECO:0000259" key="8">
    <source>
        <dbReference type="Pfam" id="PF06738"/>
    </source>
</evidence>
<keyword evidence="5 7" id="KW-0472">Membrane</keyword>
<protein>
    <submittedName>
        <fullName evidence="9">Membrane protein</fullName>
    </submittedName>
</protein>
<feature type="transmembrane region" description="Helical" evidence="7">
    <location>
        <begin position="176"/>
        <end position="199"/>
    </location>
</feature>
<dbReference type="GO" id="GO:0015744">
    <property type="term" value="P:succinate transport"/>
    <property type="evidence" value="ECO:0007669"/>
    <property type="project" value="TreeGrafter"/>
</dbReference>
<evidence type="ECO:0000256" key="3">
    <source>
        <dbReference type="ARBA" id="ARBA00022692"/>
    </source>
</evidence>
<dbReference type="PANTHER" id="PTHR34390:SF2">
    <property type="entry name" value="SUCCINATE TRANSPORTER SUBUNIT YJJP-RELATED"/>
    <property type="match status" value="1"/>
</dbReference>
<comment type="similarity">
    <text evidence="6">Belongs to the ThrE exporter (TC 2.A.79) family.</text>
</comment>
<feature type="domain" description="Threonine/serine exporter-like N-terminal" evidence="8">
    <location>
        <begin position="21"/>
        <end position="258"/>
    </location>
</feature>
<keyword evidence="3 7" id="KW-0812">Transmembrane</keyword>
<sequence>MNNTIKEWEICFVDIDRILNFSSNAGKAMLQSGGETYRVEETIARICQSFGIDHVDVFATPTAVMASVFVDGKLHSAIKRISSRRVDLNLVHEVNSLSRAISINNLDIELCEKILDEISEDNYYSDLITIFFAGIAAATFSILFGGNVEEFIAAFTVGILTKFVIMYLSKSSLNDFFVNAIGAVIIASCSILILKLGFIKTLDHLIAGAIMLLVPGLALTNALRDLLDGQLISGLAKLAEVFFVGVSIAVGMFLVLGLYFKLGGI</sequence>
<gene>
    <name evidence="9" type="ordered locus">CD196_0457</name>
</gene>
<dbReference type="PANTHER" id="PTHR34390">
    <property type="entry name" value="UPF0442 PROTEIN YJJB-RELATED"/>
    <property type="match status" value="1"/>
</dbReference>
<evidence type="ECO:0000256" key="2">
    <source>
        <dbReference type="ARBA" id="ARBA00022475"/>
    </source>
</evidence>
<dbReference type="AlphaFoldDB" id="A0A0H3N028"/>
<evidence type="ECO:0000313" key="9">
    <source>
        <dbReference type="EMBL" id="CBA60892.1"/>
    </source>
</evidence>
<dbReference type="GO" id="GO:0022857">
    <property type="term" value="F:transmembrane transporter activity"/>
    <property type="evidence" value="ECO:0007669"/>
    <property type="project" value="InterPro"/>
</dbReference>
<dbReference type="InterPro" id="IPR050539">
    <property type="entry name" value="ThrE_Dicarb/AminoAcid_Exp"/>
</dbReference>
<dbReference type="GO" id="GO:0005886">
    <property type="term" value="C:plasma membrane"/>
    <property type="evidence" value="ECO:0007669"/>
    <property type="project" value="UniProtKB-SubCell"/>
</dbReference>
<evidence type="ECO:0000256" key="4">
    <source>
        <dbReference type="ARBA" id="ARBA00022989"/>
    </source>
</evidence>
<dbReference type="InterPro" id="IPR010619">
    <property type="entry name" value="ThrE-like_N"/>
</dbReference>
<proteinExistence type="inferred from homology"/>
<evidence type="ECO:0000313" key="10">
    <source>
        <dbReference type="Proteomes" id="UP000002068"/>
    </source>
</evidence>
<dbReference type="HOGENOM" id="CLU_070277_0_0_9"/>
<feature type="transmembrane region" description="Helical" evidence="7">
    <location>
        <begin position="205"/>
        <end position="223"/>
    </location>
</feature>
<evidence type="ECO:0000256" key="1">
    <source>
        <dbReference type="ARBA" id="ARBA00004651"/>
    </source>
</evidence>
<organism evidence="9 10">
    <name type="scientific">Clostridioides difficile (strain CD196)</name>
    <name type="common">Peptoclostridium difficile</name>
    <dbReference type="NCBI Taxonomy" id="645462"/>
    <lineage>
        <taxon>Bacteria</taxon>
        <taxon>Bacillati</taxon>
        <taxon>Bacillota</taxon>
        <taxon>Clostridia</taxon>
        <taxon>Peptostreptococcales</taxon>
        <taxon>Peptostreptococcaceae</taxon>
        <taxon>Clostridioides</taxon>
    </lineage>
</organism>
<evidence type="ECO:0000256" key="7">
    <source>
        <dbReference type="SAM" id="Phobius"/>
    </source>
</evidence>
<evidence type="ECO:0000256" key="5">
    <source>
        <dbReference type="ARBA" id="ARBA00023136"/>
    </source>
</evidence>
<evidence type="ECO:0000256" key="6">
    <source>
        <dbReference type="ARBA" id="ARBA00034125"/>
    </source>
</evidence>
<dbReference type="Pfam" id="PF06738">
    <property type="entry name" value="ThrE"/>
    <property type="match status" value="1"/>
</dbReference>
<reference evidence="9 10" key="1">
    <citation type="journal article" date="2009" name="Genome Biol.">
        <title>Comparative genome and phenotypic analysis of Clostridium difficile 027 strains provides insight into the evolution of a hypervirulent bacterium.</title>
        <authorList>
            <person name="Stabler R.A."/>
            <person name="He M."/>
            <person name="Dawson L."/>
            <person name="Martin M."/>
            <person name="Valiente E."/>
            <person name="Corton C."/>
            <person name="Lawley T.D."/>
            <person name="Sebaihia M."/>
            <person name="Quail M.A."/>
            <person name="Rose G."/>
            <person name="Gerding D.N."/>
            <person name="Gibert M."/>
            <person name="Popoff M.R."/>
            <person name="Parkhill J."/>
            <person name="Dougan G."/>
            <person name="Wren B.W."/>
        </authorList>
    </citation>
    <scope>NUCLEOTIDE SEQUENCE [LARGE SCALE GENOMIC DNA]</scope>
    <source>
        <strain evidence="9 10">CD196</strain>
    </source>
</reference>